<evidence type="ECO:0000256" key="2">
    <source>
        <dbReference type="ARBA" id="ARBA00022692"/>
    </source>
</evidence>
<name>A0A2A9DQQ4_9CORY</name>
<feature type="transmembrane region" description="Helical" evidence="5">
    <location>
        <begin position="36"/>
        <end position="64"/>
    </location>
</feature>
<feature type="domain" description="Integral membrane bound transporter" evidence="6">
    <location>
        <begin position="328"/>
        <end position="452"/>
    </location>
</feature>
<dbReference type="RefSeq" id="WP_231913525.1">
    <property type="nucleotide sequence ID" value="NZ_LS483464.1"/>
</dbReference>
<feature type="transmembrane region" description="Helical" evidence="5">
    <location>
        <begin position="163"/>
        <end position="184"/>
    </location>
</feature>
<dbReference type="GO" id="GO:0016020">
    <property type="term" value="C:membrane"/>
    <property type="evidence" value="ECO:0007669"/>
    <property type="project" value="UniProtKB-SubCell"/>
</dbReference>
<evidence type="ECO:0000256" key="4">
    <source>
        <dbReference type="ARBA" id="ARBA00023136"/>
    </source>
</evidence>
<keyword evidence="3 5" id="KW-1133">Transmembrane helix</keyword>
<feature type="transmembrane region" description="Helical" evidence="5">
    <location>
        <begin position="140"/>
        <end position="157"/>
    </location>
</feature>
<keyword evidence="2 5" id="KW-0812">Transmembrane</keyword>
<evidence type="ECO:0000313" key="8">
    <source>
        <dbReference type="Proteomes" id="UP000221653"/>
    </source>
</evidence>
<protein>
    <submittedName>
        <fullName evidence="7">Fusaric acid resistance family protein</fullName>
    </submittedName>
</protein>
<comment type="subcellular location">
    <subcellularLocation>
        <location evidence="1">Membrane</location>
        <topology evidence="1">Multi-pass membrane protein</topology>
    </subcellularLocation>
</comment>
<dbReference type="Proteomes" id="UP000221653">
    <property type="component" value="Unassembled WGS sequence"/>
</dbReference>
<feature type="transmembrane region" description="Helical" evidence="5">
    <location>
        <begin position="76"/>
        <end position="97"/>
    </location>
</feature>
<feature type="transmembrane region" description="Helical" evidence="5">
    <location>
        <begin position="319"/>
        <end position="339"/>
    </location>
</feature>
<keyword evidence="4 5" id="KW-0472">Membrane</keyword>
<gene>
    <name evidence="7" type="ORF">ATK06_1352</name>
</gene>
<feature type="transmembrane region" description="Helical" evidence="5">
    <location>
        <begin position="411"/>
        <end position="429"/>
    </location>
</feature>
<feature type="transmembrane region" description="Helical" evidence="5">
    <location>
        <begin position="376"/>
        <end position="399"/>
    </location>
</feature>
<keyword evidence="8" id="KW-1185">Reference proteome</keyword>
<dbReference type="STRING" id="1724.GCA_001044175_01378"/>
<dbReference type="EMBL" id="PDJF01000001">
    <property type="protein sequence ID" value="PFG28249.1"/>
    <property type="molecule type" value="Genomic_DNA"/>
</dbReference>
<evidence type="ECO:0000256" key="3">
    <source>
        <dbReference type="ARBA" id="ARBA00022989"/>
    </source>
</evidence>
<feature type="transmembrane region" description="Helical" evidence="5">
    <location>
        <begin position="441"/>
        <end position="459"/>
    </location>
</feature>
<evidence type="ECO:0000313" key="7">
    <source>
        <dbReference type="EMBL" id="PFG28249.1"/>
    </source>
</evidence>
<proteinExistence type="predicted"/>
<organism evidence="7 8">
    <name type="scientific">Corynebacterium renale</name>
    <dbReference type="NCBI Taxonomy" id="1724"/>
    <lineage>
        <taxon>Bacteria</taxon>
        <taxon>Bacillati</taxon>
        <taxon>Actinomycetota</taxon>
        <taxon>Actinomycetes</taxon>
        <taxon>Mycobacteriales</taxon>
        <taxon>Corynebacteriaceae</taxon>
        <taxon>Corynebacterium</taxon>
    </lineage>
</organism>
<feature type="transmembrane region" description="Helical" evidence="5">
    <location>
        <begin position="109"/>
        <end position="128"/>
    </location>
</feature>
<evidence type="ECO:0000259" key="6">
    <source>
        <dbReference type="Pfam" id="PF13515"/>
    </source>
</evidence>
<evidence type="ECO:0000256" key="1">
    <source>
        <dbReference type="ARBA" id="ARBA00004141"/>
    </source>
</evidence>
<dbReference type="AlphaFoldDB" id="A0A2A9DQQ4"/>
<reference evidence="7 8" key="1">
    <citation type="submission" date="2017-10" db="EMBL/GenBank/DDBJ databases">
        <title>Sequencing the genomes of 1000 actinobacteria strains.</title>
        <authorList>
            <person name="Klenk H.-P."/>
        </authorList>
    </citation>
    <scope>NUCLEOTIDE SEQUENCE [LARGE SCALE GENOMIC DNA]</scope>
    <source>
        <strain evidence="7 8">DSM 20688</strain>
    </source>
</reference>
<sequence length="568" mass="61715">MTEEAMPKQPHPWRLFTAFNAPGPRWPGALRAATSLAIPGILALSLGYGSHLLLIAAGCFTVIYGEGHPYRTRWRVMLTAGLLIALGAFGGAFAGSLALPRIAEGASHWWLLVPALFTVLAATVGAFVQNALRLPPPGSFFIVMVAGGSTMTARLGIDPIEVAGWSLLGVCSGMVCGMVPYFYAPHSPEKQAVRTLDKAVADFAAAPLPAVAKNHQAESALQSAWWALADAGIISGGRVVRPQHRDLVHRTVAAQHKLAMLSKAARQGDDATIQEIQQRISDSPLDIDLERSAIPHSRPTVLYRIYRSLSLYSHATMTALRVFVATTLAGVVGIALGLGRPDWAIVSALLVLQWGPDRIPGTIRGVHRFVGSIAGVGLYALIDVINLGPWFILGALVICQFFAEVFVVRNYAFCVIFTTPLALLMGGSTENPLPEVVGDRIAEVVLATVFSMALLWVFIPNAEPRHHQRLVHRSYAAMGTLLGSLLTMSPREAIAQRRDLQYELLAERRAAQSLAVNNPDVAARQWSQHLDIQHAGYNILDECTRLNDREFTMEEIMEMAREVRSTAR</sequence>
<evidence type="ECO:0000256" key="5">
    <source>
        <dbReference type="SAM" id="Phobius"/>
    </source>
</evidence>
<accession>A0A2A9DQQ4</accession>
<dbReference type="InterPro" id="IPR049453">
    <property type="entry name" value="Memb_transporter_dom"/>
</dbReference>
<comment type="caution">
    <text evidence="7">The sequence shown here is derived from an EMBL/GenBank/DDBJ whole genome shotgun (WGS) entry which is preliminary data.</text>
</comment>
<dbReference type="Pfam" id="PF13515">
    <property type="entry name" value="FUSC_2"/>
    <property type="match status" value="1"/>
</dbReference>